<accession>A0A8S1S7A1</accession>
<proteinExistence type="predicted"/>
<evidence type="ECO:0000313" key="2">
    <source>
        <dbReference type="Proteomes" id="UP000683925"/>
    </source>
</evidence>
<comment type="caution">
    <text evidence="1">The sequence shown here is derived from an EMBL/GenBank/DDBJ whole genome shotgun (WGS) entry which is preliminary data.</text>
</comment>
<protein>
    <submittedName>
        <fullName evidence="1">Uncharacterized protein</fullName>
    </submittedName>
</protein>
<organism evidence="1 2">
    <name type="scientific">Paramecium octaurelia</name>
    <dbReference type="NCBI Taxonomy" id="43137"/>
    <lineage>
        <taxon>Eukaryota</taxon>
        <taxon>Sar</taxon>
        <taxon>Alveolata</taxon>
        <taxon>Ciliophora</taxon>
        <taxon>Intramacronucleata</taxon>
        <taxon>Oligohymenophorea</taxon>
        <taxon>Peniculida</taxon>
        <taxon>Parameciidae</taxon>
        <taxon>Paramecium</taxon>
    </lineage>
</organism>
<dbReference type="Proteomes" id="UP000683925">
    <property type="component" value="Unassembled WGS sequence"/>
</dbReference>
<dbReference type="AlphaFoldDB" id="A0A8S1S7A1"/>
<gene>
    <name evidence="1" type="ORF">POCTA_138.1.T0080190</name>
</gene>
<evidence type="ECO:0000313" key="1">
    <source>
        <dbReference type="EMBL" id="CAD8137101.1"/>
    </source>
</evidence>
<sequence length="100" mass="11586">MNDTIDNELCFQEMKEIEKKITKYLCEQLKLEQLTDPLLKQLNYEDAKKKLVFSLRSLDSDTETSDNISSTPSNRCSLQMARSPLILKRLSTSISEQLQQ</sequence>
<dbReference type="EMBL" id="CAJJDP010000007">
    <property type="protein sequence ID" value="CAD8137101.1"/>
    <property type="molecule type" value="Genomic_DNA"/>
</dbReference>
<keyword evidence="2" id="KW-1185">Reference proteome</keyword>
<reference evidence="1" key="1">
    <citation type="submission" date="2021-01" db="EMBL/GenBank/DDBJ databases">
        <authorList>
            <consortium name="Genoscope - CEA"/>
            <person name="William W."/>
        </authorList>
    </citation>
    <scope>NUCLEOTIDE SEQUENCE</scope>
</reference>
<dbReference type="OrthoDB" id="292448at2759"/>
<name>A0A8S1S7A1_PAROT</name>